<evidence type="ECO:0000313" key="2">
    <source>
        <dbReference type="Proteomes" id="UP000298324"/>
    </source>
</evidence>
<dbReference type="Pfam" id="PF00132">
    <property type="entry name" value="Hexapep"/>
    <property type="match status" value="1"/>
</dbReference>
<accession>A0A4Y7RCQ8</accession>
<keyword evidence="1" id="KW-0012">Acyltransferase</keyword>
<dbReference type="EC" id="2.3.1.197" evidence="1"/>
<dbReference type="InterPro" id="IPR001451">
    <property type="entry name" value="Hexapep"/>
</dbReference>
<evidence type="ECO:0000313" key="1">
    <source>
        <dbReference type="EMBL" id="TEB06612.1"/>
    </source>
</evidence>
<dbReference type="AlphaFoldDB" id="A0A4Y7RCQ8"/>
<protein>
    <submittedName>
        <fullName evidence="1">dTDP-3-amino-3,6-dideoxy-alpha-D-galactopyranose 3-N-acetyltransferase</fullName>
        <ecNumber evidence="1">2.3.1.197</ecNumber>
    </submittedName>
</protein>
<dbReference type="RefSeq" id="WP_134216933.1">
    <property type="nucleotide sequence ID" value="NZ_QFGA01000001.1"/>
</dbReference>
<dbReference type="PANTHER" id="PTHR43300">
    <property type="entry name" value="ACETYLTRANSFERASE"/>
    <property type="match status" value="1"/>
</dbReference>
<proteinExistence type="predicted"/>
<dbReference type="SUPFAM" id="SSF51161">
    <property type="entry name" value="Trimeric LpxA-like enzymes"/>
    <property type="match status" value="1"/>
</dbReference>
<keyword evidence="1" id="KW-0808">Transferase</keyword>
<dbReference type="PANTHER" id="PTHR43300:SF10">
    <property type="entry name" value="2,3,4,5-TETRAHYDROPYRIDINE-2,6-DICARBOXYLATE N-ACETYLTRANSFERASE"/>
    <property type="match status" value="1"/>
</dbReference>
<dbReference type="EMBL" id="QFGA01000001">
    <property type="protein sequence ID" value="TEB06612.1"/>
    <property type="molecule type" value="Genomic_DNA"/>
</dbReference>
<keyword evidence="2" id="KW-1185">Reference proteome</keyword>
<dbReference type="Gene3D" id="2.160.10.10">
    <property type="entry name" value="Hexapeptide repeat proteins"/>
    <property type="match status" value="1"/>
</dbReference>
<reference evidence="1 2" key="1">
    <citation type="journal article" date="2018" name="Environ. Microbiol.">
        <title>Novel energy conservation strategies and behaviour of Pelotomaculum schinkii driving syntrophic propionate catabolism.</title>
        <authorList>
            <person name="Hidalgo-Ahumada C.A.P."/>
            <person name="Nobu M.K."/>
            <person name="Narihiro T."/>
            <person name="Tamaki H."/>
            <person name="Liu W.T."/>
            <person name="Kamagata Y."/>
            <person name="Stams A.J.M."/>
            <person name="Imachi H."/>
            <person name="Sousa D.Z."/>
        </authorList>
    </citation>
    <scope>NUCLEOTIDE SEQUENCE [LARGE SCALE GENOMIC DNA]</scope>
    <source>
        <strain evidence="1 2">HH</strain>
    </source>
</reference>
<comment type="caution">
    <text evidence="1">The sequence shown here is derived from an EMBL/GenBank/DDBJ whole genome shotgun (WGS) entry which is preliminary data.</text>
</comment>
<name>A0A4Y7RCQ8_9FIRM</name>
<sequence length="199" mass="21070">MNYTIFPNVRLGKNVYIGDYVILGLPPAGKKGGEVETIIGDNAVIRSHTVIYAGNLIGDNFHAGHHVMVREENIIGNNVSIGTGTIVEHHVILENYVRVHSQAFIPEFSILEEGAWIGPNVVITNALYPFSPGAKDNLKGACIKKNAKVGANSTLLPGIVLGENCLIGAGSVVTKDVHAGTVVAGNPAGIINEINNLPY</sequence>
<gene>
    <name evidence="1" type="primary">fdtC</name>
    <name evidence="1" type="ORF">Psch_00144</name>
</gene>
<dbReference type="InterPro" id="IPR011004">
    <property type="entry name" value="Trimer_LpxA-like_sf"/>
</dbReference>
<dbReference type="CDD" id="cd03358">
    <property type="entry name" value="LbH_WxcM_N_like"/>
    <property type="match status" value="1"/>
</dbReference>
<dbReference type="InterPro" id="IPR050179">
    <property type="entry name" value="Trans_hexapeptide_repeat"/>
</dbReference>
<organism evidence="1 2">
    <name type="scientific">Pelotomaculum schinkii</name>
    <dbReference type="NCBI Taxonomy" id="78350"/>
    <lineage>
        <taxon>Bacteria</taxon>
        <taxon>Bacillati</taxon>
        <taxon>Bacillota</taxon>
        <taxon>Clostridia</taxon>
        <taxon>Eubacteriales</taxon>
        <taxon>Desulfotomaculaceae</taxon>
        <taxon>Pelotomaculum</taxon>
    </lineage>
</organism>
<dbReference type="GO" id="GO:0016746">
    <property type="term" value="F:acyltransferase activity"/>
    <property type="evidence" value="ECO:0007669"/>
    <property type="project" value="UniProtKB-KW"/>
</dbReference>
<dbReference type="Proteomes" id="UP000298324">
    <property type="component" value="Unassembled WGS sequence"/>
</dbReference>